<dbReference type="CTD" id="10842"/>
<dbReference type="PANTHER" id="PTHR15387:SF0">
    <property type="entry name" value="PROTEIN PHOSPHATASE 1 REGULATORY SUBUNIT 17"/>
    <property type="match status" value="1"/>
</dbReference>
<dbReference type="RefSeq" id="XP_050922608.1">
    <property type="nucleotide sequence ID" value="XM_051066651.1"/>
</dbReference>
<accession>A0AAJ8AZK6</accession>
<proteinExistence type="predicted"/>
<dbReference type="AlphaFoldDB" id="A0AAJ8AZK6"/>
<reference evidence="3" key="1">
    <citation type="submission" date="2025-08" db="UniProtKB">
        <authorList>
            <consortium name="RefSeq"/>
        </authorList>
    </citation>
    <scope>IDENTIFICATION</scope>
    <source>
        <tissue evidence="3">Brain</tissue>
    </source>
</reference>
<dbReference type="GeneID" id="127139235"/>
<dbReference type="InterPro" id="IPR033242">
    <property type="entry name" value="PPP1R17"/>
</dbReference>
<dbReference type="KEGG" id="lcf:127139235"/>
<feature type="region of interest" description="Disordered" evidence="1">
    <location>
        <begin position="70"/>
        <end position="114"/>
    </location>
</feature>
<sequence>MQRGEDAPPPSFITQSHTAPVCLCHTAETEKAQRASEMTASYITLTLDSEHRLMTQDSKHYQEALESVVERKSVMEDDEDKEQTLCAENQEEDHLKKPRRKDTPVLNSPPHIPGVKLLKVEKQMVHLEDEEKDVKN</sequence>
<protein>
    <submittedName>
        <fullName evidence="3">Protein phosphatase 1, regulatory subunit 17-like</fullName>
    </submittedName>
</protein>
<name>A0AAJ8AZK6_LATCA</name>
<dbReference type="GO" id="GO:0004865">
    <property type="term" value="F:protein serine/threonine phosphatase inhibitor activity"/>
    <property type="evidence" value="ECO:0007669"/>
    <property type="project" value="TreeGrafter"/>
</dbReference>
<evidence type="ECO:0000313" key="3">
    <source>
        <dbReference type="RefSeq" id="XP_050922608.1"/>
    </source>
</evidence>
<evidence type="ECO:0000313" key="2">
    <source>
        <dbReference type="Proteomes" id="UP000694890"/>
    </source>
</evidence>
<dbReference type="Proteomes" id="UP000694890">
    <property type="component" value="Linkage group LG24"/>
</dbReference>
<organism evidence="2 3">
    <name type="scientific">Lates calcarifer</name>
    <name type="common">Barramundi</name>
    <name type="synonym">Holocentrus calcarifer</name>
    <dbReference type="NCBI Taxonomy" id="8187"/>
    <lineage>
        <taxon>Eukaryota</taxon>
        <taxon>Metazoa</taxon>
        <taxon>Chordata</taxon>
        <taxon>Craniata</taxon>
        <taxon>Vertebrata</taxon>
        <taxon>Euteleostomi</taxon>
        <taxon>Actinopterygii</taxon>
        <taxon>Neopterygii</taxon>
        <taxon>Teleostei</taxon>
        <taxon>Neoteleostei</taxon>
        <taxon>Acanthomorphata</taxon>
        <taxon>Carangaria</taxon>
        <taxon>Carangaria incertae sedis</taxon>
        <taxon>Centropomidae</taxon>
        <taxon>Lates</taxon>
    </lineage>
</organism>
<evidence type="ECO:0000256" key="1">
    <source>
        <dbReference type="SAM" id="MobiDB-lite"/>
    </source>
</evidence>
<gene>
    <name evidence="3" type="primary">ppp1r17</name>
</gene>
<dbReference type="PANTHER" id="PTHR15387">
    <property type="entry name" value="PROTEIN PHOSPHATASE 1 REGULATORY SUBUNIT 17"/>
    <property type="match status" value="1"/>
</dbReference>